<name>A0A0B3Y7V7_9ALTE</name>
<accession>A0A0B3Y7V7</accession>
<evidence type="ECO:0000313" key="2">
    <source>
        <dbReference type="EMBL" id="KHT53313.1"/>
    </source>
</evidence>
<dbReference type="AlphaFoldDB" id="A0A0B3Y7V7"/>
<dbReference type="OrthoDB" id="5765975at2"/>
<dbReference type="RefSeq" id="WP_039219508.1">
    <property type="nucleotide sequence ID" value="NZ_JWLW01000014.1"/>
</dbReference>
<protein>
    <recommendedName>
        <fullName evidence="4">Anti-sigma factor</fullName>
    </recommendedName>
</protein>
<dbReference type="EMBL" id="JWLW01000014">
    <property type="protein sequence ID" value="KHT53313.1"/>
    <property type="molecule type" value="Genomic_DNA"/>
</dbReference>
<evidence type="ECO:0008006" key="4">
    <source>
        <dbReference type="Google" id="ProtNLM"/>
    </source>
</evidence>
<dbReference type="Proteomes" id="UP000031197">
    <property type="component" value="Unassembled WGS sequence"/>
</dbReference>
<gene>
    <name evidence="2" type="ORF">RJ41_08835</name>
</gene>
<reference evidence="2 3" key="1">
    <citation type="submission" date="2014-12" db="EMBL/GenBank/DDBJ databases">
        <title>Genome sequencing of Alteromonas marina AD001.</title>
        <authorList>
            <person name="Adrian T.G.S."/>
            <person name="Chan K.G."/>
        </authorList>
    </citation>
    <scope>NUCLEOTIDE SEQUENCE [LARGE SCALE GENOMIC DNA]</scope>
    <source>
        <strain evidence="2 3">AD001</strain>
    </source>
</reference>
<keyword evidence="3" id="KW-1185">Reference proteome</keyword>
<organism evidence="2 3">
    <name type="scientific">Alteromonas marina</name>
    <dbReference type="NCBI Taxonomy" id="203795"/>
    <lineage>
        <taxon>Bacteria</taxon>
        <taxon>Pseudomonadati</taxon>
        <taxon>Pseudomonadota</taxon>
        <taxon>Gammaproteobacteria</taxon>
        <taxon>Alteromonadales</taxon>
        <taxon>Alteromonadaceae</taxon>
        <taxon>Alteromonas/Salinimonas group</taxon>
        <taxon>Alteromonas</taxon>
    </lineage>
</organism>
<evidence type="ECO:0000313" key="3">
    <source>
        <dbReference type="Proteomes" id="UP000031197"/>
    </source>
</evidence>
<comment type="caution">
    <text evidence="2">The sequence shown here is derived from an EMBL/GenBank/DDBJ whole genome shotgun (WGS) entry which is preliminary data.</text>
</comment>
<evidence type="ECO:0000256" key="1">
    <source>
        <dbReference type="SAM" id="MobiDB-lite"/>
    </source>
</evidence>
<proteinExistence type="predicted"/>
<sequence length="264" mass="29453">MTLYDKEALFSAYLDNSLDSEQEKQFNALCEADAEFAQAVENSARLNSASASFVAPALPQWDKEQTFFKKDEPRSLSSWFSLPACAMAMSACALLAVLTGAKLSYSDNGVALTFSNNGANTVDKMVEQRVTQEVAKALGEQRDFYQQANQTLFKEYAQALSAQQQQSSAELTKYLLASSREERKHDFAELIKFINEQRIDDQRFYARQFTRLQDEIDDIEIGYSAVNLPNSLSDSGVNGRATNYSTVPSTQPYTTNNPQSSLDD</sequence>
<feature type="region of interest" description="Disordered" evidence="1">
    <location>
        <begin position="232"/>
        <end position="264"/>
    </location>
</feature>